<evidence type="ECO:0000313" key="2">
    <source>
        <dbReference type="EMBL" id="GAJ09792.1"/>
    </source>
</evidence>
<comment type="caution">
    <text evidence="2">The sequence shown here is derived from an EMBL/GenBank/DDBJ whole genome shotgun (WGS) entry which is preliminary data.</text>
</comment>
<gene>
    <name evidence="2" type="ORF">S12H4_47344</name>
</gene>
<protein>
    <submittedName>
        <fullName evidence="2">Uncharacterized protein</fullName>
    </submittedName>
</protein>
<reference evidence="2" key="1">
    <citation type="journal article" date="2014" name="Front. Microbiol.">
        <title>High frequency of phylogenetically diverse reductive dehalogenase-homologous genes in deep subseafloor sedimentary metagenomes.</title>
        <authorList>
            <person name="Kawai M."/>
            <person name="Futagami T."/>
            <person name="Toyoda A."/>
            <person name="Takaki Y."/>
            <person name="Nishi S."/>
            <person name="Hori S."/>
            <person name="Arai W."/>
            <person name="Tsubouchi T."/>
            <person name="Morono Y."/>
            <person name="Uchiyama I."/>
            <person name="Ito T."/>
            <person name="Fujiyama A."/>
            <person name="Inagaki F."/>
            <person name="Takami H."/>
        </authorList>
    </citation>
    <scope>NUCLEOTIDE SEQUENCE</scope>
    <source>
        <strain evidence="2">Expedition CK06-06</strain>
    </source>
</reference>
<proteinExistence type="predicted"/>
<dbReference type="EMBL" id="BARW01029467">
    <property type="protein sequence ID" value="GAJ09792.1"/>
    <property type="molecule type" value="Genomic_DNA"/>
</dbReference>
<dbReference type="AlphaFoldDB" id="X1V1U0"/>
<feature type="region of interest" description="Disordered" evidence="1">
    <location>
        <begin position="1"/>
        <end position="28"/>
    </location>
</feature>
<evidence type="ECO:0000256" key="1">
    <source>
        <dbReference type="SAM" id="MobiDB-lite"/>
    </source>
</evidence>
<accession>X1V1U0</accession>
<name>X1V1U0_9ZZZZ</name>
<organism evidence="2">
    <name type="scientific">marine sediment metagenome</name>
    <dbReference type="NCBI Taxonomy" id="412755"/>
    <lineage>
        <taxon>unclassified sequences</taxon>
        <taxon>metagenomes</taxon>
        <taxon>ecological metagenomes</taxon>
    </lineage>
</organism>
<sequence length="58" mass="6409">MVMNKGIQVPEGQAPMHKKKGSKTPQENAKKVFLNDVAPDMGFKIVFRGNHNNAQCAQ</sequence>